<dbReference type="Pfam" id="PF12412">
    <property type="entry name" value="DUF3667"/>
    <property type="match status" value="1"/>
</dbReference>
<feature type="transmembrane region" description="Helical" evidence="2">
    <location>
        <begin position="361"/>
        <end position="382"/>
    </location>
</feature>
<keyword evidence="4" id="KW-1185">Reference proteome</keyword>
<evidence type="ECO:0000313" key="4">
    <source>
        <dbReference type="Proteomes" id="UP001064632"/>
    </source>
</evidence>
<keyword evidence="2" id="KW-0812">Transmembrane</keyword>
<protein>
    <submittedName>
        <fullName evidence="3">DUF3667 domain-containing protein</fullName>
    </submittedName>
</protein>
<feature type="transmembrane region" description="Helical" evidence="2">
    <location>
        <begin position="88"/>
        <end position="106"/>
    </location>
</feature>
<dbReference type="Proteomes" id="UP001064632">
    <property type="component" value="Chromosome"/>
</dbReference>
<feature type="transmembrane region" description="Helical" evidence="2">
    <location>
        <begin position="255"/>
        <end position="277"/>
    </location>
</feature>
<feature type="region of interest" description="Disordered" evidence="1">
    <location>
        <begin position="185"/>
        <end position="205"/>
    </location>
</feature>
<organism evidence="3 4">
    <name type="scientific">Tahibacter amnicola</name>
    <dbReference type="NCBI Taxonomy" id="2976241"/>
    <lineage>
        <taxon>Bacteria</taxon>
        <taxon>Pseudomonadati</taxon>
        <taxon>Pseudomonadota</taxon>
        <taxon>Gammaproteobacteria</taxon>
        <taxon>Lysobacterales</taxon>
        <taxon>Rhodanobacteraceae</taxon>
        <taxon>Tahibacter</taxon>
    </lineage>
</organism>
<feature type="transmembrane region" description="Helical" evidence="2">
    <location>
        <begin position="322"/>
        <end position="340"/>
    </location>
</feature>
<dbReference type="RefSeq" id="WP_261696082.1">
    <property type="nucleotide sequence ID" value="NZ_CP104694.1"/>
</dbReference>
<accession>A0ABY6BGH2</accession>
<evidence type="ECO:0000256" key="2">
    <source>
        <dbReference type="SAM" id="Phobius"/>
    </source>
</evidence>
<dbReference type="InterPro" id="IPR022134">
    <property type="entry name" value="DUF3667"/>
</dbReference>
<sequence>MTQAPLSTDSAARCANCDAPLHGSYCYSCGQPLKGMIRPLSGMMADVLDSVFNVDSRILRTLGPLFWRPGFLTTEYFQGRRVRYVTPFRLFFVMTLVAFFAVQTYMDRAGMDRAPIFIADGGDLRGAKTPEAVQAAVDKEIAELERAKAKDGIAAAAQAPLVIAQERIKESGRLRIQWLKEVEEAKNKGAPPPPEPGIDDGTMSFNGTPWNAKTNPLTFESLPESVNDKINDLIGNARKNLILAKSDPRRLVTGFFTVLPQTLFFLMPLFAVLLKFFYLFKRRLYMEHLIVALHSHAFIAMATLSLAILGHVRLSVTALDAPLGWLQFGISWWIPLYLLLMQKRVYRQGWIMTILKFGTIGICYTVLISLAIVFAALVSLAVT</sequence>
<keyword evidence="2" id="KW-1133">Transmembrane helix</keyword>
<feature type="transmembrane region" description="Helical" evidence="2">
    <location>
        <begin position="289"/>
        <end position="310"/>
    </location>
</feature>
<reference evidence="3" key="1">
    <citation type="submission" date="2022-09" db="EMBL/GenBank/DDBJ databases">
        <title>Tahibacter sp. nov., isolated from a fresh water.</title>
        <authorList>
            <person name="Baek J.H."/>
            <person name="Lee J.K."/>
            <person name="Kim J.M."/>
            <person name="Jeon C.O."/>
        </authorList>
    </citation>
    <scope>NUCLEOTIDE SEQUENCE</scope>
    <source>
        <strain evidence="3">W38</strain>
    </source>
</reference>
<gene>
    <name evidence="3" type="ORF">N4264_05595</name>
</gene>
<evidence type="ECO:0000313" key="3">
    <source>
        <dbReference type="EMBL" id="UXI69124.1"/>
    </source>
</evidence>
<proteinExistence type="predicted"/>
<evidence type="ECO:0000256" key="1">
    <source>
        <dbReference type="SAM" id="MobiDB-lite"/>
    </source>
</evidence>
<keyword evidence="2" id="KW-0472">Membrane</keyword>
<dbReference type="EMBL" id="CP104694">
    <property type="protein sequence ID" value="UXI69124.1"/>
    <property type="molecule type" value="Genomic_DNA"/>
</dbReference>
<name>A0ABY6BGH2_9GAMM</name>